<keyword evidence="2" id="KW-1185">Reference proteome</keyword>
<proteinExistence type="predicted"/>
<accession>A0ABU3FMB3</accession>
<gene>
    <name evidence="1" type="ORF">P7H59_01445</name>
</gene>
<dbReference type="Proteomes" id="UP001265301">
    <property type="component" value="Unassembled WGS sequence"/>
</dbReference>
<dbReference type="RefSeq" id="WP_311818339.1">
    <property type="nucleotide sequence ID" value="NZ_JARQBN010000001.1"/>
</dbReference>
<evidence type="ECO:0000313" key="1">
    <source>
        <dbReference type="EMBL" id="MDT2827111.1"/>
    </source>
</evidence>
<evidence type="ECO:0008006" key="3">
    <source>
        <dbReference type="Google" id="ProtNLM"/>
    </source>
</evidence>
<sequence length="122" mass="14896">MQQQPFNPRQMFQLKSKTLKKRISAYYAVSGDQDNVIKLVRVLQFRQVLGREECSKPCDEWILRLYLNGATETMKRYRYSFYDYFTEAEWRELLLCLFVELPRLRRVYQLVVIIYCQRVDHL</sequence>
<reference evidence="1 2" key="1">
    <citation type="submission" date="2023-03" db="EMBL/GenBank/DDBJ databases">
        <authorList>
            <person name="Shen W."/>
            <person name="Cai J."/>
        </authorList>
    </citation>
    <scope>NUCLEOTIDE SEQUENCE [LARGE SCALE GENOMIC DNA]</scope>
    <source>
        <strain evidence="1 2">B101</strain>
    </source>
</reference>
<organism evidence="1 2">
    <name type="scientific">Enterococcus viikkiensis</name>
    <dbReference type="NCBI Taxonomy" id="930854"/>
    <lineage>
        <taxon>Bacteria</taxon>
        <taxon>Bacillati</taxon>
        <taxon>Bacillota</taxon>
        <taxon>Bacilli</taxon>
        <taxon>Lactobacillales</taxon>
        <taxon>Enterococcaceae</taxon>
        <taxon>Enterococcus</taxon>
    </lineage>
</organism>
<dbReference type="EMBL" id="JARQBN010000001">
    <property type="protein sequence ID" value="MDT2827111.1"/>
    <property type="molecule type" value="Genomic_DNA"/>
</dbReference>
<name>A0ABU3FMB3_9ENTE</name>
<evidence type="ECO:0000313" key="2">
    <source>
        <dbReference type="Proteomes" id="UP001265301"/>
    </source>
</evidence>
<protein>
    <recommendedName>
        <fullName evidence="3">Mga helix-turn-helix domain-containing protein</fullName>
    </recommendedName>
</protein>
<comment type="caution">
    <text evidence="1">The sequence shown here is derived from an EMBL/GenBank/DDBJ whole genome shotgun (WGS) entry which is preliminary data.</text>
</comment>